<evidence type="ECO:0000313" key="3">
    <source>
        <dbReference type="EMBL" id="GGK21688.1"/>
    </source>
</evidence>
<proteinExistence type="predicted"/>
<sequence length="167" mass="18035">MRKLSVRSALALGTLTLGLSACSVTVRPNVSLTGSTGNLIVRFAPDRGEGSSYFVGEAVRFQLTTRTAGYVTLVALQNGYATTLAQNVYVNAGTTVFPRPQDGVTYNVAAPRGVQRVRAIFTRTRPTGDLILRGTYDGSQWNAATSAYLTPYAASDRDVQETFLYIR</sequence>
<organism evidence="3 4">
    <name type="scientific">Deinococcus malanensis</name>
    <dbReference type="NCBI Taxonomy" id="1706855"/>
    <lineage>
        <taxon>Bacteria</taxon>
        <taxon>Thermotogati</taxon>
        <taxon>Deinococcota</taxon>
        <taxon>Deinococci</taxon>
        <taxon>Deinococcales</taxon>
        <taxon>Deinococcaceae</taxon>
        <taxon>Deinococcus</taxon>
    </lineage>
</organism>
<dbReference type="PROSITE" id="PS51257">
    <property type="entry name" value="PROKAR_LIPOPROTEIN"/>
    <property type="match status" value="1"/>
</dbReference>
<name>A0ABQ2EUN8_9DEIO</name>
<keyword evidence="4" id="KW-1185">Reference proteome</keyword>
<comment type="caution">
    <text evidence="3">The sequence shown here is derived from an EMBL/GenBank/DDBJ whole genome shotgun (WGS) entry which is preliminary data.</text>
</comment>
<accession>A0ABQ2EUN8</accession>
<feature type="domain" description="DUF4384" evidence="2">
    <location>
        <begin position="53"/>
        <end position="124"/>
    </location>
</feature>
<dbReference type="Pfam" id="PF14326">
    <property type="entry name" value="DUF4384"/>
    <property type="match status" value="1"/>
</dbReference>
<keyword evidence="1" id="KW-0732">Signal</keyword>
<feature type="signal peptide" evidence="1">
    <location>
        <begin position="1"/>
        <end position="21"/>
    </location>
</feature>
<dbReference type="InterPro" id="IPR025493">
    <property type="entry name" value="DUF4384"/>
</dbReference>
<feature type="chain" id="PRO_5046140725" description="DUF4384 domain-containing protein" evidence="1">
    <location>
        <begin position="22"/>
        <end position="167"/>
    </location>
</feature>
<dbReference type="EMBL" id="BMPP01000005">
    <property type="protein sequence ID" value="GGK21688.1"/>
    <property type="molecule type" value="Genomic_DNA"/>
</dbReference>
<reference evidence="4" key="1">
    <citation type="journal article" date="2019" name="Int. J. Syst. Evol. Microbiol.">
        <title>The Global Catalogue of Microorganisms (GCM) 10K type strain sequencing project: providing services to taxonomists for standard genome sequencing and annotation.</title>
        <authorList>
            <consortium name="The Broad Institute Genomics Platform"/>
            <consortium name="The Broad Institute Genome Sequencing Center for Infectious Disease"/>
            <person name="Wu L."/>
            <person name="Ma J."/>
        </authorList>
    </citation>
    <scope>NUCLEOTIDE SEQUENCE [LARGE SCALE GENOMIC DNA]</scope>
    <source>
        <strain evidence="4">JCM 30331</strain>
    </source>
</reference>
<evidence type="ECO:0000313" key="4">
    <source>
        <dbReference type="Proteomes" id="UP000647587"/>
    </source>
</evidence>
<evidence type="ECO:0000259" key="2">
    <source>
        <dbReference type="Pfam" id="PF14326"/>
    </source>
</evidence>
<dbReference type="Proteomes" id="UP000647587">
    <property type="component" value="Unassembled WGS sequence"/>
</dbReference>
<protein>
    <recommendedName>
        <fullName evidence="2">DUF4384 domain-containing protein</fullName>
    </recommendedName>
</protein>
<gene>
    <name evidence="3" type="ORF">GCM10008955_13930</name>
</gene>
<evidence type="ECO:0000256" key="1">
    <source>
        <dbReference type="SAM" id="SignalP"/>
    </source>
</evidence>
<dbReference type="RefSeq" id="WP_189005846.1">
    <property type="nucleotide sequence ID" value="NZ_BMPP01000005.1"/>
</dbReference>